<proteinExistence type="predicted"/>
<keyword evidence="2" id="KW-1185">Reference proteome</keyword>
<dbReference type="KEGG" id="gni:GNIT_3693"/>
<accession>G4QNI3</accession>
<dbReference type="EMBL" id="CP003060">
    <property type="protein sequence ID" value="AEP31787.1"/>
    <property type="molecule type" value="Genomic_DNA"/>
</dbReference>
<dbReference type="Proteomes" id="UP000009282">
    <property type="component" value="Chromosome"/>
</dbReference>
<dbReference type="RefSeq" id="WP_014110658.1">
    <property type="nucleotide sequence ID" value="NC_016041.1"/>
</dbReference>
<gene>
    <name evidence="1" type="ordered locus">GNIT_3693</name>
</gene>
<reference evidence="1 2" key="1">
    <citation type="journal article" date="2011" name="J. Bacteriol.">
        <title>Complete genome sequence of seawater bacterium Glaciecola nitratireducens FR1064T.</title>
        <authorList>
            <person name="Bian F."/>
            <person name="Qin Q.L."/>
            <person name="Xie B.B."/>
            <person name="Shu Y.L."/>
            <person name="Zhang X.Y."/>
            <person name="Yu Y."/>
            <person name="Chen B."/>
            <person name="Chen X.L."/>
            <person name="Zhou B.C."/>
            <person name="Zhang Y.Z."/>
        </authorList>
    </citation>
    <scope>NUCLEOTIDE SEQUENCE [LARGE SCALE GENOMIC DNA]</scope>
    <source>
        <strain evidence="2">JCM 12485 / KCTC 12276 / FR1064</strain>
    </source>
</reference>
<evidence type="ECO:0000313" key="1">
    <source>
        <dbReference type="EMBL" id="AEP31787.1"/>
    </source>
</evidence>
<organism evidence="1 2">
    <name type="scientific">Glaciecola nitratireducens (strain JCM 12485 / KCTC 12276 / FR1064)</name>
    <dbReference type="NCBI Taxonomy" id="1085623"/>
    <lineage>
        <taxon>Bacteria</taxon>
        <taxon>Pseudomonadati</taxon>
        <taxon>Pseudomonadota</taxon>
        <taxon>Gammaproteobacteria</taxon>
        <taxon>Alteromonadales</taxon>
        <taxon>Alteromonadaceae</taxon>
        <taxon>Brumicola</taxon>
    </lineage>
</organism>
<protein>
    <submittedName>
        <fullName evidence="1">Uncharacterized protein</fullName>
    </submittedName>
</protein>
<dbReference type="AlphaFoldDB" id="G4QNI3"/>
<sequence length="274" mass="31584">MVQTKLIELTNKSSSEKTPIDPLRKNVFERNELCPFSFEPNEDDIEAVLIARHVLSKRNDKDVSSISSLISRLIDFGEEFSAEMTRNRLKSMHALNSVRLLEARTLFTLRQYFTLEYASIKRLLWSEVFAVLVLTQAAEKITLSKRIEPKDKDDVVAQSIWHAGTSFLNELPDELVDSLARLECIYEFERDTIKRVSKGGKAKSEYIEPLRQDVFKAFIEHYSNLPAKKAALKIKADFERDNNNNLLRSAAEDLHLQFAKWINALKQGKMKYNA</sequence>
<name>G4QNI3_GLANF</name>
<evidence type="ECO:0000313" key="2">
    <source>
        <dbReference type="Proteomes" id="UP000009282"/>
    </source>
</evidence>
<dbReference type="OrthoDB" id="71549at72275"/>
<dbReference type="HOGENOM" id="CLU_1014747_0_0_6"/>
<dbReference type="STRING" id="1085623.GNIT_3693"/>